<evidence type="ECO:0000313" key="1">
    <source>
        <dbReference type="EMBL" id="KAJ8672324.1"/>
    </source>
</evidence>
<organism evidence="1 2">
    <name type="scientific">Eretmocerus hayati</name>
    <dbReference type="NCBI Taxonomy" id="131215"/>
    <lineage>
        <taxon>Eukaryota</taxon>
        <taxon>Metazoa</taxon>
        <taxon>Ecdysozoa</taxon>
        <taxon>Arthropoda</taxon>
        <taxon>Hexapoda</taxon>
        <taxon>Insecta</taxon>
        <taxon>Pterygota</taxon>
        <taxon>Neoptera</taxon>
        <taxon>Endopterygota</taxon>
        <taxon>Hymenoptera</taxon>
        <taxon>Apocrita</taxon>
        <taxon>Proctotrupomorpha</taxon>
        <taxon>Chalcidoidea</taxon>
        <taxon>Aphelinidae</taxon>
        <taxon>Aphelininae</taxon>
        <taxon>Eretmocerus</taxon>
    </lineage>
</organism>
<accession>A0ACC2NM48</accession>
<comment type="caution">
    <text evidence="1">The sequence shown here is derived from an EMBL/GenBank/DDBJ whole genome shotgun (WGS) entry which is preliminary data.</text>
</comment>
<dbReference type="Proteomes" id="UP001239111">
    <property type="component" value="Chromosome 3"/>
</dbReference>
<dbReference type="EMBL" id="CM056743">
    <property type="protein sequence ID" value="KAJ8672324.1"/>
    <property type="molecule type" value="Genomic_DNA"/>
</dbReference>
<reference evidence="1" key="1">
    <citation type="submission" date="2023-04" db="EMBL/GenBank/DDBJ databases">
        <title>A chromosome-level genome assembly of the parasitoid wasp Eretmocerus hayati.</title>
        <authorList>
            <person name="Zhong Y."/>
            <person name="Liu S."/>
            <person name="Liu Y."/>
        </authorList>
    </citation>
    <scope>NUCLEOTIDE SEQUENCE</scope>
    <source>
        <strain evidence="1">ZJU_SS_LIU_2023</strain>
    </source>
</reference>
<sequence>MVLVHKLQLAKLKTFYEFDDSEVRVIVIDNPHTKVPEDIKKLLLNLNNKFQQVKFLCYNAFKFVKWEARQQLIISGGFENVTKCYKIEGDRIFDVIDLQSNHLEADTRLSAHAFFDLKPNSDIVIHSVDTDVFVLAIHFWPRFKAMGLSNLRFQSSNQKSRTLACHTSAEFLTPDVCEILPGLHSLTGCDTVSKVGTKKRGLDLLSHEEFRIALTPLGNGLPMTPEESKAIQKFYLRILDKNGVSVDECRANISLHSSEIGLNLAKIPCTSDALYMHSLGASVQTYIWRNAKNASYVPLDLTLFGYTCKDDSLLPKFMTKDSLPKDLIKACNCKKIAVANNAIVENIIKLV</sequence>
<keyword evidence="2" id="KW-1185">Reference proteome</keyword>
<proteinExistence type="predicted"/>
<name>A0ACC2NM48_9HYME</name>
<protein>
    <submittedName>
        <fullName evidence="1">Uncharacterized protein</fullName>
    </submittedName>
</protein>
<gene>
    <name evidence="1" type="ORF">QAD02_003583</name>
</gene>
<evidence type="ECO:0000313" key="2">
    <source>
        <dbReference type="Proteomes" id="UP001239111"/>
    </source>
</evidence>